<keyword evidence="1" id="KW-0812">Transmembrane</keyword>
<dbReference type="GeneID" id="78821137"/>
<proteinExistence type="predicted"/>
<dbReference type="EMBL" id="JBHTAS010000001">
    <property type="protein sequence ID" value="MFC7140831.1"/>
    <property type="molecule type" value="Genomic_DNA"/>
</dbReference>
<accession>A0ABD5Y563</accession>
<evidence type="ECO:0000313" key="3">
    <source>
        <dbReference type="Proteomes" id="UP001596432"/>
    </source>
</evidence>
<dbReference type="Proteomes" id="UP001596432">
    <property type="component" value="Unassembled WGS sequence"/>
</dbReference>
<name>A0ABD5Y563_9EURY</name>
<comment type="caution">
    <text evidence="2">The sequence shown here is derived from an EMBL/GenBank/DDBJ whole genome shotgun (WGS) entry which is preliminary data.</text>
</comment>
<protein>
    <submittedName>
        <fullName evidence="2">Uncharacterized protein</fullName>
    </submittedName>
</protein>
<dbReference type="RefSeq" id="WP_274321918.1">
    <property type="nucleotide sequence ID" value="NZ_CP118158.1"/>
</dbReference>
<gene>
    <name evidence="2" type="ORF">ACFQMA_13490</name>
</gene>
<keyword evidence="1" id="KW-0472">Membrane</keyword>
<feature type="transmembrane region" description="Helical" evidence="1">
    <location>
        <begin position="70"/>
        <end position="89"/>
    </location>
</feature>
<sequence length="137" mass="14270">MTRATRHRALSLAFGVVTGAGLWRLGTDPVLTIAAGLSVLVLGLVGGRLVRDRPDYTSAGGSWRDNRWSAAGQVFVMLVAFQAVFAVPVSLANQVGLHVVVLATFMIGYFLGGLDALERDSPESGGGQVDAAVSADD</sequence>
<dbReference type="AlphaFoldDB" id="A0ABD5Y563"/>
<organism evidence="2 3">
    <name type="scientific">Halosimplex aquaticum</name>
    <dbReference type="NCBI Taxonomy" id="3026162"/>
    <lineage>
        <taxon>Archaea</taxon>
        <taxon>Methanobacteriati</taxon>
        <taxon>Methanobacteriota</taxon>
        <taxon>Stenosarchaea group</taxon>
        <taxon>Halobacteria</taxon>
        <taxon>Halobacteriales</taxon>
        <taxon>Haloarculaceae</taxon>
        <taxon>Halosimplex</taxon>
    </lineage>
</organism>
<keyword evidence="1" id="KW-1133">Transmembrane helix</keyword>
<evidence type="ECO:0000313" key="2">
    <source>
        <dbReference type="EMBL" id="MFC7140831.1"/>
    </source>
</evidence>
<keyword evidence="3" id="KW-1185">Reference proteome</keyword>
<feature type="transmembrane region" description="Helical" evidence="1">
    <location>
        <begin position="95"/>
        <end position="114"/>
    </location>
</feature>
<evidence type="ECO:0000256" key="1">
    <source>
        <dbReference type="SAM" id="Phobius"/>
    </source>
</evidence>
<feature type="transmembrane region" description="Helical" evidence="1">
    <location>
        <begin position="29"/>
        <end position="50"/>
    </location>
</feature>
<reference evidence="2 3" key="1">
    <citation type="journal article" date="2019" name="Int. J. Syst. Evol. Microbiol.">
        <title>The Global Catalogue of Microorganisms (GCM) 10K type strain sequencing project: providing services to taxonomists for standard genome sequencing and annotation.</title>
        <authorList>
            <consortium name="The Broad Institute Genomics Platform"/>
            <consortium name="The Broad Institute Genome Sequencing Center for Infectious Disease"/>
            <person name="Wu L."/>
            <person name="Ma J."/>
        </authorList>
    </citation>
    <scope>NUCLEOTIDE SEQUENCE [LARGE SCALE GENOMIC DNA]</scope>
    <source>
        <strain evidence="2 3">XZYJT29</strain>
    </source>
</reference>